<feature type="transmembrane region" description="Helical" evidence="7">
    <location>
        <begin position="290"/>
        <end position="310"/>
    </location>
</feature>
<dbReference type="InterPro" id="IPR043428">
    <property type="entry name" value="LivM-like"/>
</dbReference>
<feature type="transmembrane region" description="Helical" evidence="7">
    <location>
        <begin position="253"/>
        <end position="278"/>
    </location>
</feature>
<feature type="transmembrane region" description="Helical" evidence="7">
    <location>
        <begin position="14"/>
        <end position="33"/>
    </location>
</feature>
<keyword evidence="4 7" id="KW-1133">Transmembrane helix</keyword>
<dbReference type="GO" id="GO:0005886">
    <property type="term" value="C:plasma membrane"/>
    <property type="evidence" value="ECO:0007669"/>
    <property type="project" value="UniProtKB-SubCell"/>
</dbReference>
<comment type="subcellular location">
    <subcellularLocation>
        <location evidence="1">Cell membrane</location>
        <topology evidence="1">Multi-pass membrane protein</topology>
    </subcellularLocation>
</comment>
<dbReference type="AlphaFoldDB" id="A0A5B8RB31"/>
<feature type="transmembrane region" description="Helical" evidence="7">
    <location>
        <begin position="45"/>
        <end position="70"/>
    </location>
</feature>
<feature type="transmembrane region" description="Helical" evidence="7">
    <location>
        <begin position="162"/>
        <end position="182"/>
    </location>
</feature>
<evidence type="ECO:0000256" key="5">
    <source>
        <dbReference type="ARBA" id="ARBA00023136"/>
    </source>
</evidence>
<evidence type="ECO:0000256" key="4">
    <source>
        <dbReference type="ARBA" id="ARBA00022989"/>
    </source>
</evidence>
<feature type="transmembrane region" description="Helical" evidence="7">
    <location>
        <begin position="212"/>
        <end position="233"/>
    </location>
</feature>
<protein>
    <recommendedName>
        <fullName evidence="9">Branched-chain amino acid transport system / permease component</fullName>
    </recommendedName>
</protein>
<evidence type="ECO:0000256" key="1">
    <source>
        <dbReference type="ARBA" id="ARBA00004651"/>
    </source>
</evidence>
<sequence>MSAMSKTSGGGRELLVIGVFAAIVLLLPFWLPLLGGYEALATKIVIWALFALGFDILLGFTGFLSFGHAAFFGTAAYTTGLMLKHVSADIIPALAVSVSLTLVLAIVLGFLTLRRSGIYFSILTLAFGEMLYAAVLSIFQGWTGGDNGLTMSTKPTLLGLPMQGLNVFYVCAVLLIGGFALARQIKRSPFGLMLMSIKENPMRLEYTGVNVMAYKMMAFTISGLYAAVAGSLMVVYEPYVATEFMHWTTSGEIVIMSVIGGVNTLLGPMIGAAFMLFFENVVQAFIGEQWKLILGAIFVLVVIFLPGGFIDLARRVRKAMGHMVPSRRDNVPDAPGSMREDRQKGRRADAQLGGR</sequence>
<evidence type="ECO:0000256" key="3">
    <source>
        <dbReference type="ARBA" id="ARBA00022692"/>
    </source>
</evidence>
<dbReference type="CDD" id="cd06581">
    <property type="entry name" value="TM_PBP1_LivM_like"/>
    <property type="match status" value="1"/>
</dbReference>
<evidence type="ECO:0000256" key="7">
    <source>
        <dbReference type="SAM" id="Phobius"/>
    </source>
</evidence>
<keyword evidence="2" id="KW-1003">Cell membrane</keyword>
<gene>
    <name evidence="8" type="ORF">KBTEX_02147</name>
</gene>
<dbReference type="GO" id="GO:0015658">
    <property type="term" value="F:branched-chain amino acid transmembrane transporter activity"/>
    <property type="evidence" value="ECO:0007669"/>
    <property type="project" value="InterPro"/>
</dbReference>
<organism evidence="8">
    <name type="scientific">uncultured organism</name>
    <dbReference type="NCBI Taxonomy" id="155900"/>
    <lineage>
        <taxon>unclassified sequences</taxon>
        <taxon>environmental samples</taxon>
    </lineage>
</organism>
<feature type="transmembrane region" description="Helical" evidence="7">
    <location>
        <begin position="118"/>
        <end position="142"/>
    </location>
</feature>
<dbReference type="EMBL" id="MN079112">
    <property type="protein sequence ID" value="QEA05821.1"/>
    <property type="molecule type" value="Genomic_DNA"/>
</dbReference>
<feature type="compositionally biased region" description="Basic and acidic residues" evidence="6">
    <location>
        <begin position="338"/>
        <end position="349"/>
    </location>
</feature>
<keyword evidence="5 7" id="KW-0472">Membrane</keyword>
<accession>A0A5B8RB31</accession>
<feature type="transmembrane region" description="Helical" evidence="7">
    <location>
        <begin position="90"/>
        <end position="111"/>
    </location>
</feature>
<evidence type="ECO:0000256" key="2">
    <source>
        <dbReference type="ARBA" id="ARBA00022475"/>
    </source>
</evidence>
<dbReference type="PANTHER" id="PTHR30482:SF17">
    <property type="entry name" value="ABC TRANSPORTER ATP-BINDING PROTEIN"/>
    <property type="match status" value="1"/>
</dbReference>
<evidence type="ECO:0008006" key="9">
    <source>
        <dbReference type="Google" id="ProtNLM"/>
    </source>
</evidence>
<dbReference type="InterPro" id="IPR001851">
    <property type="entry name" value="ABC_transp_permease"/>
</dbReference>
<feature type="region of interest" description="Disordered" evidence="6">
    <location>
        <begin position="325"/>
        <end position="355"/>
    </location>
</feature>
<dbReference type="Pfam" id="PF02653">
    <property type="entry name" value="BPD_transp_2"/>
    <property type="match status" value="1"/>
</dbReference>
<evidence type="ECO:0000256" key="6">
    <source>
        <dbReference type="SAM" id="MobiDB-lite"/>
    </source>
</evidence>
<name>A0A5B8RB31_9ZZZZ</name>
<dbReference type="PANTHER" id="PTHR30482">
    <property type="entry name" value="HIGH-AFFINITY BRANCHED-CHAIN AMINO ACID TRANSPORT SYSTEM PERMEASE"/>
    <property type="match status" value="1"/>
</dbReference>
<reference evidence="8" key="1">
    <citation type="submission" date="2019-06" db="EMBL/GenBank/DDBJ databases">
        <authorList>
            <person name="Murdoch R.W."/>
            <person name="Fathepure B."/>
        </authorList>
    </citation>
    <scope>NUCLEOTIDE SEQUENCE</scope>
</reference>
<keyword evidence="3 7" id="KW-0812">Transmembrane</keyword>
<proteinExistence type="predicted"/>
<evidence type="ECO:0000313" key="8">
    <source>
        <dbReference type="EMBL" id="QEA05821.1"/>
    </source>
</evidence>